<evidence type="ECO:0000313" key="3">
    <source>
        <dbReference type="Proteomes" id="UP001596226"/>
    </source>
</evidence>
<name>A0ABW1H4F2_9ACTN</name>
<gene>
    <name evidence="2" type="ORF">ACFQGL_10985</name>
</gene>
<feature type="region of interest" description="Disordered" evidence="1">
    <location>
        <begin position="318"/>
        <end position="341"/>
    </location>
</feature>
<organism evidence="2 3">
    <name type="scientific">Micromonospora vulcania</name>
    <dbReference type="NCBI Taxonomy" id="1441873"/>
    <lineage>
        <taxon>Bacteria</taxon>
        <taxon>Bacillati</taxon>
        <taxon>Actinomycetota</taxon>
        <taxon>Actinomycetes</taxon>
        <taxon>Micromonosporales</taxon>
        <taxon>Micromonosporaceae</taxon>
        <taxon>Micromonospora</taxon>
    </lineage>
</organism>
<accession>A0ABW1H4F2</accession>
<comment type="caution">
    <text evidence="2">The sequence shown here is derived from an EMBL/GenBank/DDBJ whole genome shotgun (WGS) entry which is preliminary data.</text>
</comment>
<evidence type="ECO:0008006" key="4">
    <source>
        <dbReference type="Google" id="ProtNLM"/>
    </source>
</evidence>
<proteinExistence type="predicted"/>
<dbReference type="Proteomes" id="UP001596226">
    <property type="component" value="Unassembled WGS sequence"/>
</dbReference>
<reference evidence="3" key="1">
    <citation type="journal article" date="2019" name="Int. J. Syst. Evol. Microbiol.">
        <title>The Global Catalogue of Microorganisms (GCM) 10K type strain sequencing project: providing services to taxonomists for standard genome sequencing and annotation.</title>
        <authorList>
            <consortium name="The Broad Institute Genomics Platform"/>
            <consortium name="The Broad Institute Genome Sequencing Center for Infectious Disease"/>
            <person name="Wu L."/>
            <person name="Ma J."/>
        </authorList>
    </citation>
    <scope>NUCLEOTIDE SEQUENCE [LARGE SCALE GENOMIC DNA]</scope>
    <source>
        <strain evidence="3">CGMCC 4.7144</strain>
    </source>
</reference>
<dbReference type="EMBL" id="JBHSQS010000005">
    <property type="protein sequence ID" value="MFC5923863.1"/>
    <property type="molecule type" value="Genomic_DNA"/>
</dbReference>
<evidence type="ECO:0000256" key="1">
    <source>
        <dbReference type="SAM" id="MobiDB-lite"/>
    </source>
</evidence>
<protein>
    <recommendedName>
        <fullName evidence="4">Ig-like domain-containing protein</fullName>
    </recommendedName>
</protein>
<keyword evidence="3" id="KW-1185">Reference proteome</keyword>
<evidence type="ECO:0000313" key="2">
    <source>
        <dbReference type="EMBL" id="MFC5923863.1"/>
    </source>
</evidence>
<sequence>MEVHIQMKRIGTAMLATAVGVAAVVFATGQPALADTSVNLPLSSWAYLDSQSPKTKFVNPSVPPPVGTLVDSADKPHTYRSYFTYDLTQLKGSVVHNSYLYTNEDTVTDCSTAATIEVWRTAPVKSGTSWNNPPAELEKLATASRGAGAWYCPDYLGFSMVSTLNAALSRHEKSITVEYRITAAQEADPHAGRTFQQPTLSSNFNHPPTVTDPHLEGPTRPCGTLSKPSPASASTVFKATANDPDEGDYATVLYAIWPVDHPDQRREFYSSYNFGTDLSQYADGELLAWQARASDYYDAGPWSKVCHVIMDKTAPANPPAVTSKTYPEGDTPGGGTGIKGRFRLDAGGDRDVVAFRWRDSSGYSGQVQPRRPGGAAILEYTPSREWFESLTIYSVDAAGNPSPETTYRFWVADTAPSAQIELGGVGLPSTITLTARKPETTAFGYQIKGGPETRVPAVDGKATGQLTFTEAGEVEVVVSSYAKNKLIGQDTLRISVTDAPRVESAEFNLDSDQIAGKTGSFTFRPRNSDVVAYEWMLDGTSQTVPAAADDTAVVPWTATAGWHTMVVRSVRADGSTSRETYYEFGVIDPVPTAYAPTLEYLTRIDGVGLPVHFYLRSQLPNVTGFAYRLDGGPEVVVDGDGSAEIDVTPTHTGDNTLVFQALLADGTRSPEKSFTWQPFEAPVVTTDPPNGGAAAQPMTLTFRSVLPNTKEFRYSLDFGEYQTIAAGSDGTATVSFTPQWDGWFSARVTSVAEDGTTSPERELTVPVRDTRVSVWSPYNEWSPTGGIGVPGEFGFSTSWTPEVVEYRYRLNDGPELSVPIGDSWNTLITIVPDRNGLNMLTVQGRTADGRLSPVTEYPFQVGNEPYVYSEVYPRENLGGGVGVEGRFEFSGGTAGITSFEYTIGGTAGTVDADAQGRASITWTPTEATGTYLVVKGRKADGSTTAEVWYLILVRSS</sequence>